<name>A0A9W8GCN4_9FUNG</name>
<evidence type="ECO:0000256" key="8">
    <source>
        <dbReference type="ARBA" id="ARBA00023098"/>
    </source>
</evidence>
<evidence type="ECO:0000256" key="3">
    <source>
        <dbReference type="ARBA" id="ARBA00022516"/>
    </source>
</evidence>
<comment type="caution">
    <text evidence="12">The sequence shown here is derived from an EMBL/GenBank/DDBJ whole genome shotgun (WGS) entry which is preliminary data.</text>
</comment>
<dbReference type="GO" id="GO:0019432">
    <property type="term" value="P:triglyceride biosynthetic process"/>
    <property type="evidence" value="ECO:0007669"/>
    <property type="project" value="UniProtKB-UniRule"/>
</dbReference>
<evidence type="ECO:0000256" key="10">
    <source>
        <dbReference type="ARBA" id="ARBA00023315"/>
    </source>
</evidence>
<dbReference type="PANTHER" id="PTHR12317:SF79">
    <property type="entry name" value="ACYLTRANSFERASE"/>
    <property type="match status" value="1"/>
</dbReference>
<evidence type="ECO:0000256" key="6">
    <source>
        <dbReference type="ARBA" id="ARBA00022824"/>
    </source>
</evidence>
<organism evidence="12 13">
    <name type="scientific">Coemansia spiralis</name>
    <dbReference type="NCBI Taxonomy" id="417178"/>
    <lineage>
        <taxon>Eukaryota</taxon>
        <taxon>Fungi</taxon>
        <taxon>Fungi incertae sedis</taxon>
        <taxon>Zoopagomycota</taxon>
        <taxon>Kickxellomycotina</taxon>
        <taxon>Kickxellomycetes</taxon>
        <taxon>Kickxellales</taxon>
        <taxon>Kickxellaceae</taxon>
        <taxon>Coemansia</taxon>
    </lineage>
</organism>
<keyword evidence="3 11" id="KW-0444">Lipid biosynthesis</keyword>
<protein>
    <recommendedName>
        <fullName evidence="11">Diacylglycerol O-acyltransferase</fullName>
        <ecNumber evidence="11">2.3.1.20</ecNumber>
    </recommendedName>
</protein>
<evidence type="ECO:0000256" key="1">
    <source>
        <dbReference type="ARBA" id="ARBA00004477"/>
    </source>
</evidence>
<dbReference type="GO" id="GO:0004144">
    <property type="term" value="F:diacylglycerol O-acyltransferase activity"/>
    <property type="evidence" value="ECO:0007669"/>
    <property type="project" value="UniProtKB-UniRule"/>
</dbReference>
<comment type="catalytic activity">
    <reaction evidence="11">
        <text>an acyl-CoA + a 1,2-diacyl-sn-glycerol = a triacyl-sn-glycerol + CoA</text>
        <dbReference type="Rhea" id="RHEA:10868"/>
        <dbReference type="ChEBI" id="CHEBI:17815"/>
        <dbReference type="ChEBI" id="CHEBI:57287"/>
        <dbReference type="ChEBI" id="CHEBI:58342"/>
        <dbReference type="ChEBI" id="CHEBI:64615"/>
        <dbReference type="EC" id="2.3.1.20"/>
    </reaction>
</comment>
<keyword evidence="9 11" id="KW-0472">Membrane</keyword>
<feature type="transmembrane region" description="Helical" evidence="11">
    <location>
        <begin position="72"/>
        <end position="99"/>
    </location>
</feature>
<evidence type="ECO:0000256" key="11">
    <source>
        <dbReference type="RuleBase" id="RU367023"/>
    </source>
</evidence>
<evidence type="ECO:0000313" key="13">
    <source>
        <dbReference type="Proteomes" id="UP001151518"/>
    </source>
</evidence>
<keyword evidence="5 11" id="KW-0812">Transmembrane</keyword>
<dbReference type="AlphaFoldDB" id="A0A9W8GCN4"/>
<dbReference type="GO" id="GO:0006071">
    <property type="term" value="P:glycerol metabolic process"/>
    <property type="evidence" value="ECO:0007669"/>
    <property type="project" value="UniProtKB-UniRule"/>
</dbReference>
<dbReference type="CDD" id="cd07987">
    <property type="entry name" value="LPLAT_MGAT-like"/>
    <property type="match status" value="1"/>
</dbReference>
<dbReference type="EMBL" id="JANBTW010000011">
    <property type="protein sequence ID" value="KAJ2679479.1"/>
    <property type="molecule type" value="Genomic_DNA"/>
</dbReference>
<dbReference type="Proteomes" id="UP001151518">
    <property type="component" value="Unassembled WGS sequence"/>
</dbReference>
<keyword evidence="6 11" id="KW-0256">Endoplasmic reticulum</keyword>
<dbReference type="SUPFAM" id="SSF69593">
    <property type="entry name" value="Glycerol-3-phosphate (1)-acyltransferase"/>
    <property type="match status" value="1"/>
</dbReference>
<dbReference type="PANTHER" id="PTHR12317">
    <property type="entry name" value="DIACYLGLYCEROL O-ACYLTRANSFERASE"/>
    <property type="match status" value="1"/>
</dbReference>
<sequence>MVVLTQQPSLSPAAEKRQEGFGNANAPGALFDGSKPLHLSEKAADKGDADPLIFEPSKEVLTLSQKGGITSVVMAVIVTLFASLVIVLPLVLILAFIYVSWTRIPIAAYVAFCFIDPAIDNGFGRPLQQARALWVWKYINAYYPARMVLEKRLDPSLSYIFGVSPHGILCFSGQVVRGSLESGLDEALDGITFHTAALHHVLKVPLFREYLLSIGTISSSRKSIRNCLARGNGHSVGIVIGGAKESLHTNRGNRKLILKNRKGFVREAILAGAPLVPIFVFGENDIFQQLDHPLLRHLQSWLQRKMKFAIPFFYGNFLVVPRRVPLTVVFGRPIFVEKSSSPSFDDINKIHAEYLSELTRLYNRFKPIYDPDGDDLIIV</sequence>
<comment type="function">
    <text evidence="11">Catalyzes the terminal and only committed step in triacylglycerol synthesis by using diacylglycerol and fatty acyl CoA as substrates.</text>
</comment>
<evidence type="ECO:0000256" key="2">
    <source>
        <dbReference type="ARBA" id="ARBA00005420"/>
    </source>
</evidence>
<reference evidence="12" key="1">
    <citation type="submission" date="2022-07" db="EMBL/GenBank/DDBJ databases">
        <title>Phylogenomic reconstructions and comparative analyses of Kickxellomycotina fungi.</title>
        <authorList>
            <person name="Reynolds N.K."/>
            <person name="Stajich J.E."/>
            <person name="Barry K."/>
            <person name="Grigoriev I.V."/>
            <person name="Crous P."/>
            <person name="Smith M.E."/>
        </authorList>
    </citation>
    <scope>NUCLEOTIDE SEQUENCE</scope>
    <source>
        <strain evidence="12">NRRL 3115</strain>
    </source>
</reference>
<keyword evidence="7 11" id="KW-1133">Transmembrane helix</keyword>
<comment type="pathway">
    <text evidence="11">Glycerolipid metabolism; triacylglycerol biosynthesis.</text>
</comment>
<evidence type="ECO:0000256" key="5">
    <source>
        <dbReference type="ARBA" id="ARBA00022692"/>
    </source>
</evidence>
<keyword evidence="8 11" id="KW-0443">Lipid metabolism</keyword>
<dbReference type="OrthoDB" id="264532at2759"/>
<dbReference type="EC" id="2.3.1.20" evidence="11"/>
<comment type="similarity">
    <text evidence="2 11">Belongs to the diacylglycerol acyltransferase family.</text>
</comment>
<evidence type="ECO:0000313" key="12">
    <source>
        <dbReference type="EMBL" id="KAJ2679479.1"/>
    </source>
</evidence>
<proteinExistence type="inferred from homology"/>
<comment type="caution">
    <text evidence="11">Lacks conserved residue(s) required for the propagation of feature annotation.</text>
</comment>
<dbReference type="GO" id="GO:0005789">
    <property type="term" value="C:endoplasmic reticulum membrane"/>
    <property type="evidence" value="ECO:0007669"/>
    <property type="project" value="UniProtKB-SubCell"/>
</dbReference>
<keyword evidence="4 12" id="KW-0808">Transferase</keyword>
<evidence type="ECO:0000256" key="4">
    <source>
        <dbReference type="ARBA" id="ARBA00022679"/>
    </source>
</evidence>
<dbReference type="Pfam" id="PF03982">
    <property type="entry name" value="DAGAT"/>
    <property type="match status" value="1"/>
</dbReference>
<accession>A0A9W8GCN4</accession>
<evidence type="ECO:0000256" key="9">
    <source>
        <dbReference type="ARBA" id="ARBA00023136"/>
    </source>
</evidence>
<evidence type="ECO:0000256" key="7">
    <source>
        <dbReference type="ARBA" id="ARBA00022989"/>
    </source>
</evidence>
<gene>
    <name evidence="12" type="primary">MOGAT2</name>
    <name evidence="12" type="ORF">GGI25_001402</name>
</gene>
<dbReference type="InterPro" id="IPR007130">
    <property type="entry name" value="DAGAT"/>
</dbReference>
<comment type="subcellular location">
    <subcellularLocation>
        <location evidence="1 11">Endoplasmic reticulum membrane</location>
        <topology evidence="1 11">Multi-pass membrane protein</topology>
    </subcellularLocation>
</comment>
<keyword evidence="10 11" id="KW-0012">Acyltransferase</keyword>